<dbReference type="OrthoDB" id="580775at2"/>
<gene>
    <name evidence="1" type="ORF">C942_03444</name>
</gene>
<accession>L8J4L5</accession>
<name>L8J4L5_9GAMM</name>
<dbReference type="PANTHER" id="PTHR36932:SF1">
    <property type="entry name" value="CAPSULAR POLYSACCHARIDE BIOSYNTHESIS PROTEIN"/>
    <property type="match status" value="1"/>
</dbReference>
<dbReference type="Gene3D" id="3.40.50.12780">
    <property type="entry name" value="N-terminal domain of ligase-like"/>
    <property type="match status" value="1"/>
</dbReference>
<sequence>MVTDIKNIAKLSLSYLPYNLVHNRFINGLQVCTNRALLSRDALVDIENERLSILLNQASNKALYKHVINAESLDAYPVINKKTLLSCFEFVNHKDEVRLSTSGSSGEPLVLYRTWKDRYEEQYFTYSSLAIKGYTPGEEIAWLRSYVPKVNEKVIKYLRYYRHWMMSAYDMTDENMDLYYKILKERKIKYIFTYPSSLGIFSEYLVKNRKCLPDVKAIYVSSEMMFELWYKTAYIAFPNSEVLDVYNNVEASARLTSCRECGGYHINNDYGIVEFIGDGKNRKIVGTGFLNSSYPLVRYDTGDLFSFKEMKHSSCKQGSDVVVGKILGRESDIIVLADRSVPCVNIYTVFYKFAEYISIFQLVQVTNSDFVVKYVLKPNATADFEKKLKSELLQRLGDSAKIQFEKLKEIPRDPKTGKHKPIITLKIEND</sequence>
<proteinExistence type="predicted"/>
<dbReference type="InterPro" id="IPR042099">
    <property type="entry name" value="ANL_N_sf"/>
</dbReference>
<dbReference type="PANTHER" id="PTHR36932">
    <property type="entry name" value="CAPSULAR POLYSACCHARIDE BIOSYNTHESIS PROTEIN"/>
    <property type="match status" value="1"/>
</dbReference>
<dbReference type="InterPro" id="IPR053158">
    <property type="entry name" value="CapK_Type1_Caps_Biosynth"/>
</dbReference>
<evidence type="ECO:0000313" key="2">
    <source>
        <dbReference type="Proteomes" id="UP000011134"/>
    </source>
</evidence>
<comment type="caution">
    <text evidence="1">The sequence shown here is derived from an EMBL/GenBank/DDBJ whole genome shotgun (WGS) entry which is preliminary data.</text>
</comment>
<keyword evidence="2" id="KW-1185">Reference proteome</keyword>
<dbReference type="SUPFAM" id="SSF56801">
    <property type="entry name" value="Acetyl-CoA synthetase-like"/>
    <property type="match status" value="1"/>
</dbReference>
<reference evidence="1 2" key="1">
    <citation type="submission" date="2012-12" db="EMBL/GenBank/DDBJ databases">
        <title>Genome Assembly of Photobacterium sp. AK15.</title>
        <authorList>
            <person name="Khatri I."/>
            <person name="Vaidya B."/>
            <person name="Srinivas T.N.R."/>
            <person name="Subramanian S."/>
            <person name="Pinnaka A."/>
        </authorList>
    </citation>
    <scope>NUCLEOTIDE SEQUENCE [LARGE SCALE GENOMIC DNA]</scope>
    <source>
        <strain evidence="1 2">AK15</strain>
    </source>
</reference>
<dbReference type="PATRIC" id="fig|1056511.3.peg.4368"/>
<dbReference type="EMBL" id="AMZO01000036">
    <property type="protein sequence ID" value="ELR63775.1"/>
    <property type="molecule type" value="Genomic_DNA"/>
</dbReference>
<dbReference type="Proteomes" id="UP000011134">
    <property type="component" value="Unassembled WGS sequence"/>
</dbReference>
<organism evidence="1 2">
    <name type="scientific">Photobacterium marinum</name>
    <dbReference type="NCBI Taxonomy" id="1056511"/>
    <lineage>
        <taxon>Bacteria</taxon>
        <taxon>Pseudomonadati</taxon>
        <taxon>Pseudomonadota</taxon>
        <taxon>Gammaproteobacteria</taxon>
        <taxon>Vibrionales</taxon>
        <taxon>Vibrionaceae</taxon>
        <taxon>Photobacterium</taxon>
    </lineage>
</organism>
<evidence type="ECO:0000313" key="1">
    <source>
        <dbReference type="EMBL" id="ELR63775.1"/>
    </source>
</evidence>
<protein>
    <submittedName>
        <fullName evidence="1">CapK protein, putative</fullName>
    </submittedName>
</protein>
<dbReference type="RefSeq" id="WP_007470178.1">
    <property type="nucleotide sequence ID" value="NZ_AMZO01000036.1"/>
</dbReference>
<dbReference type="AlphaFoldDB" id="L8J4L5"/>